<reference evidence="1 2" key="1">
    <citation type="submission" date="2019-10" db="EMBL/GenBank/DDBJ databases">
        <authorList>
            <person name="Palmer J.M."/>
        </authorList>
    </citation>
    <scope>NUCLEOTIDE SEQUENCE [LARGE SCALE GENOMIC DNA]</scope>
    <source>
        <strain evidence="1 2">TWF718</strain>
    </source>
</reference>
<accession>A0AAN8RA24</accession>
<comment type="caution">
    <text evidence="1">The sequence shown here is derived from an EMBL/GenBank/DDBJ whole genome shotgun (WGS) entry which is preliminary data.</text>
</comment>
<dbReference type="EMBL" id="JAVHNR010000012">
    <property type="protein sequence ID" value="KAK6329966.1"/>
    <property type="molecule type" value="Genomic_DNA"/>
</dbReference>
<name>A0AAN8RA24_9PEZI</name>
<sequence>MDPDDVQLWRVFSPATKEAMPWCSSWEGLASGGLSCHLLNEIRAPAPGLDPFEGLDIPTIREVPQPDCPLLDLPAELLYAITDHIHSLSDILSFGLTCNQLLSVSLKKLRVSLHDHMKGAWIDTPLICLGSLTSVRADLPPHIQPIEESFEIPSNPISSAHRLTYRPGARRLTYYRFEITHTLLKNYDKLESPEDRYTKIGRTLPISGTWRRGEPKSELDSLFSTTSELPSWVRLFIKRAIDLEKGLLRLYSPTGNYVIRNLSKKEYIPFSAGKTLKSEIESVFFRSQLIPVDQAVTIIFLFLISWSASMEGLEDETVRKNVTCVHGVWAGDRFDVCEIQEVDEEWKSVEDETVLSLRLYLPRMYKNMHWPSNRDRLELSSFWY</sequence>
<evidence type="ECO:0000313" key="2">
    <source>
        <dbReference type="Proteomes" id="UP001313282"/>
    </source>
</evidence>
<dbReference type="AlphaFoldDB" id="A0AAN8RA24"/>
<proteinExistence type="predicted"/>
<dbReference type="Proteomes" id="UP001313282">
    <property type="component" value="Unassembled WGS sequence"/>
</dbReference>
<gene>
    <name evidence="1" type="ORF">TWF718_003393</name>
</gene>
<keyword evidence="2" id="KW-1185">Reference proteome</keyword>
<protein>
    <submittedName>
        <fullName evidence="1">Uncharacterized protein</fullName>
    </submittedName>
</protein>
<organism evidence="1 2">
    <name type="scientific">Orbilia javanica</name>
    <dbReference type="NCBI Taxonomy" id="47235"/>
    <lineage>
        <taxon>Eukaryota</taxon>
        <taxon>Fungi</taxon>
        <taxon>Dikarya</taxon>
        <taxon>Ascomycota</taxon>
        <taxon>Pezizomycotina</taxon>
        <taxon>Orbiliomycetes</taxon>
        <taxon>Orbiliales</taxon>
        <taxon>Orbiliaceae</taxon>
        <taxon>Orbilia</taxon>
    </lineage>
</organism>
<evidence type="ECO:0000313" key="1">
    <source>
        <dbReference type="EMBL" id="KAK6329966.1"/>
    </source>
</evidence>